<keyword evidence="1" id="KW-1133">Transmembrane helix</keyword>
<keyword evidence="1" id="KW-0812">Transmembrane</keyword>
<accession>A0A5C5R9N5</accession>
<comment type="caution">
    <text evidence="2">The sequence shown here is derived from an EMBL/GenBank/DDBJ whole genome shotgun (WGS) entry which is preliminary data.</text>
</comment>
<protein>
    <submittedName>
        <fullName evidence="2">DUF998 domain-containing protein</fullName>
    </submittedName>
</protein>
<dbReference type="RefSeq" id="WP_146560190.1">
    <property type="nucleotide sequence ID" value="NZ_VIGW01000003.1"/>
</dbReference>
<dbReference type="Proteomes" id="UP000317291">
    <property type="component" value="Unassembled WGS sequence"/>
</dbReference>
<dbReference type="EMBL" id="VIGW01000003">
    <property type="protein sequence ID" value="TWS19809.1"/>
    <property type="molecule type" value="Genomic_DNA"/>
</dbReference>
<dbReference type="Pfam" id="PF06197">
    <property type="entry name" value="DUF998"/>
    <property type="match status" value="1"/>
</dbReference>
<dbReference type="AlphaFoldDB" id="A0A5C5R9N5"/>
<feature type="transmembrane region" description="Helical" evidence="1">
    <location>
        <begin position="184"/>
        <end position="202"/>
    </location>
</feature>
<sequence length="262" mass="27597">MRLKIEALPQTRPVAALGRRRAALAGALLSGTALYFVVGLIVATRWPRPYSWTGNMISDLGVPECLGDLHRDGGLAVADRFVCSPWHPAMNWAFVAVGVLGIAAAFAVRPLLPRRWGTVALVLATINGVALACVGLFPGSAGEFPDGPRARVIIHPIAAYVEHVTGMALMALAFLLLIRSRPRLAVFTAACFAVSGIAALVIPWANPLGAGGTERAAIDPFLWWRCVLGVVLVAVAASTRSPGLPHGQFVRAANRTDDPSGS</sequence>
<feature type="transmembrane region" description="Helical" evidence="1">
    <location>
        <begin position="21"/>
        <end position="43"/>
    </location>
</feature>
<keyword evidence="3" id="KW-1185">Reference proteome</keyword>
<evidence type="ECO:0000313" key="3">
    <source>
        <dbReference type="Proteomes" id="UP000317291"/>
    </source>
</evidence>
<keyword evidence="1" id="KW-0472">Membrane</keyword>
<dbReference type="InterPro" id="IPR009339">
    <property type="entry name" value="DUF998"/>
</dbReference>
<gene>
    <name evidence="2" type="ORF">FK529_06555</name>
</gene>
<organism evidence="2 3">
    <name type="scientific">Tsukamurella asaccharolytica</name>
    <dbReference type="NCBI Taxonomy" id="2592067"/>
    <lineage>
        <taxon>Bacteria</taxon>
        <taxon>Bacillati</taxon>
        <taxon>Actinomycetota</taxon>
        <taxon>Actinomycetes</taxon>
        <taxon>Mycobacteriales</taxon>
        <taxon>Tsukamurellaceae</taxon>
        <taxon>Tsukamurella</taxon>
    </lineage>
</organism>
<reference evidence="2 3" key="1">
    <citation type="submission" date="2019-06" db="EMBL/GenBank/DDBJ databases">
        <title>Tsukamurella conjunctivitidis sp. nov., Tsukamurella assacharolytica sp. nov. and Tsukamurella sputae sp. nov. isolated from patients with conjunctivitis, bacteraemia (lymphoma) and respiratory infection (sputum) in Hong Kong.</title>
        <authorList>
            <person name="Teng J.L.L."/>
            <person name="Lee H.H."/>
            <person name="Fong J.Y.H."/>
            <person name="Fok K.M.N."/>
            <person name="Lau S.K.P."/>
            <person name="Woo P.C.Y."/>
        </authorList>
    </citation>
    <scope>NUCLEOTIDE SEQUENCE [LARGE SCALE GENOMIC DNA]</scope>
    <source>
        <strain evidence="2 3">HKU71</strain>
    </source>
</reference>
<feature type="transmembrane region" description="Helical" evidence="1">
    <location>
        <begin position="92"/>
        <end position="112"/>
    </location>
</feature>
<feature type="transmembrane region" description="Helical" evidence="1">
    <location>
        <begin position="222"/>
        <end position="239"/>
    </location>
</feature>
<evidence type="ECO:0000313" key="2">
    <source>
        <dbReference type="EMBL" id="TWS19809.1"/>
    </source>
</evidence>
<name>A0A5C5R9N5_9ACTN</name>
<proteinExistence type="predicted"/>
<dbReference type="OrthoDB" id="5191116at2"/>
<feature type="transmembrane region" description="Helical" evidence="1">
    <location>
        <begin position="157"/>
        <end position="177"/>
    </location>
</feature>
<feature type="transmembrane region" description="Helical" evidence="1">
    <location>
        <begin position="119"/>
        <end position="137"/>
    </location>
</feature>
<evidence type="ECO:0000256" key="1">
    <source>
        <dbReference type="SAM" id="Phobius"/>
    </source>
</evidence>